<evidence type="ECO:0000313" key="3">
    <source>
        <dbReference type="Proteomes" id="UP000276834"/>
    </source>
</evidence>
<dbReference type="AlphaFoldDB" id="A0A3L8S3A2"/>
<protein>
    <submittedName>
        <fullName evidence="2">Uncharacterized protein</fullName>
    </submittedName>
</protein>
<feature type="region of interest" description="Disordered" evidence="1">
    <location>
        <begin position="44"/>
        <end position="63"/>
    </location>
</feature>
<accession>A0A3L8S3A2</accession>
<organism evidence="2 3">
    <name type="scientific">Chloebia gouldiae</name>
    <name type="common">Gouldian finch</name>
    <name type="synonym">Erythrura gouldiae</name>
    <dbReference type="NCBI Taxonomy" id="44316"/>
    <lineage>
        <taxon>Eukaryota</taxon>
        <taxon>Metazoa</taxon>
        <taxon>Chordata</taxon>
        <taxon>Craniata</taxon>
        <taxon>Vertebrata</taxon>
        <taxon>Euteleostomi</taxon>
        <taxon>Archelosauria</taxon>
        <taxon>Archosauria</taxon>
        <taxon>Dinosauria</taxon>
        <taxon>Saurischia</taxon>
        <taxon>Theropoda</taxon>
        <taxon>Coelurosauria</taxon>
        <taxon>Aves</taxon>
        <taxon>Neognathae</taxon>
        <taxon>Neoaves</taxon>
        <taxon>Telluraves</taxon>
        <taxon>Australaves</taxon>
        <taxon>Passeriformes</taxon>
        <taxon>Passeroidea</taxon>
        <taxon>Passeridae</taxon>
        <taxon>Chloebia</taxon>
    </lineage>
</organism>
<evidence type="ECO:0000313" key="2">
    <source>
        <dbReference type="EMBL" id="RLV96716.1"/>
    </source>
</evidence>
<feature type="region of interest" description="Disordered" evidence="1">
    <location>
        <begin position="1"/>
        <end position="28"/>
    </location>
</feature>
<evidence type="ECO:0000256" key="1">
    <source>
        <dbReference type="SAM" id="MobiDB-lite"/>
    </source>
</evidence>
<name>A0A3L8S3A2_CHLGU</name>
<reference evidence="2 3" key="1">
    <citation type="journal article" date="2018" name="Proc. R. Soc. B">
        <title>A non-coding region near Follistatin controls head colour polymorphism in the Gouldian finch.</title>
        <authorList>
            <person name="Toomey M.B."/>
            <person name="Marques C.I."/>
            <person name="Andrade P."/>
            <person name="Araujo P.M."/>
            <person name="Sabatino S."/>
            <person name="Gazda M.A."/>
            <person name="Afonso S."/>
            <person name="Lopes R.J."/>
            <person name="Corbo J.C."/>
            <person name="Carneiro M."/>
        </authorList>
    </citation>
    <scope>NUCLEOTIDE SEQUENCE [LARGE SCALE GENOMIC DNA]</scope>
    <source>
        <strain evidence="2">Red01</strain>
        <tissue evidence="2">Muscle</tissue>
    </source>
</reference>
<dbReference type="EMBL" id="QUSF01000069">
    <property type="protein sequence ID" value="RLV96716.1"/>
    <property type="molecule type" value="Genomic_DNA"/>
</dbReference>
<sequence>MDRRGAGMTPGGSSGFGTSRAGRAVGWGGGAELAPGARALRASRCSAASGSGDNGTRCPLGEDDEVRPRWVRLRWGYGRQSCERDLQKDSSSWPMLSPVPRRDFAVSWF</sequence>
<comment type="caution">
    <text evidence="2">The sequence shown here is derived from an EMBL/GenBank/DDBJ whole genome shotgun (WGS) entry which is preliminary data.</text>
</comment>
<dbReference type="Proteomes" id="UP000276834">
    <property type="component" value="Unassembled WGS sequence"/>
</dbReference>
<keyword evidence="3" id="KW-1185">Reference proteome</keyword>
<proteinExistence type="predicted"/>
<gene>
    <name evidence="2" type="ORF">DV515_00012523</name>
</gene>